<keyword evidence="2" id="KW-1185">Reference proteome</keyword>
<dbReference type="Proteomes" id="UP000309997">
    <property type="component" value="Unassembled WGS sequence"/>
</dbReference>
<gene>
    <name evidence="1" type="ORF">D5086_033042</name>
</gene>
<protein>
    <submittedName>
        <fullName evidence="1">Uncharacterized protein</fullName>
    </submittedName>
</protein>
<proteinExistence type="predicted"/>
<accession>A0ACC4AFP6</accession>
<sequence>MFQTSGPDHDFYARRCIWVNGPVIVGAGPSGLAVGSGLRGQGVPFVMLERANQILVKSSTSADGLWWPPERIMQRSSWACRTLVAM</sequence>
<evidence type="ECO:0000313" key="2">
    <source>
        <dbReference type="Proteomes" id="UP000309997"/>
    </source>
</evidence>
<name>A0ACC4AFP6_POPAL</name>
<dbReference type="EMBL" id="RCHU02000019">
    <property type="protein sequence ID" value="KAL3564996.1"/>
    <property type="molecule type" value="Genomic_DNA"/>
</dbReference>
<reference evidence="1 2" key="1">
    <citation type="journal article" date="2024" name="Plant Biotechnol. J.">
        <title>Genome and CRISPR/Cas9 system of a widespread forest tree (Populus alba) in the world.</title>
        <authorList>
            <person name="Liu Y.J."/>
            <person name="Jiang P.F."/>
            <person name="Han X.M."/>
            <person name="Li X.Y."/>
            <person name="Wang H.M."/>
            <person name="Wang Y.J."/>
            <person name="Wang X.X."/>
            <person name="Zeng Q.Y."/>
        </authorList>
    </citation>
    <scope>NUCLEOTIDE SEQUENCE [LARGE SCALE GENOMIC DNA]</scope>
    <source>
        <strain evidence="2">cv. PAL-ZL1</strain>
    </source>
</reference>
<organism evidence="1 2">
    <name type="scientific">Populus alba</name>
    <name type="common">White poplar</name>
    <dbReference type="NCBI Taxonomy" id="43335"/>
    <lineage>
        <taxon>Eukaryota</taxon>
        <taxon>Viridiplantae</taxon>
        <taxon>Streptophyta</taxon>
        <taxon>Embryophyta</taxon>
        <taxon>Tracheophyta</taxon>
        <taxon>Spermatophyta</taxon>
        <taxon>Magnoliopsida</taxon>
        <taxon>eudicotyledons</taxon>
        <taxon>Gunneridae</taxon>
        <taxon>Pentapetalae</taxon>
        <taxon>rosids</taxon>
        <taxon>fabids</taxon>
        <taxon>Malpighiales</taxon>
        <taxon>Salicaceae</taxon>
        <taxon>Saliceae</taxon>
        <taxon>Populus</taxon>
    </lineage>
</organism>
<comment type="caution">
    <text evidence="1">The sequence shown here is derived from an EMBL/GenBank/DDBJ whole genome shotgun (WGS) entry which is preliminary data.</text>
</comment>
<evidence type="ECO:0000313" key="1">
    <source>
        <dbReference type="EMBL" id="KAL3564996.1"/>
    </source>
</evidence>